<evidence type="ECO:0000256" key="9">
    <source>
        <dbReference type="ARBA" id="ARBA00023136"/>
    </source>
</evidence>
<dbReference type="SUPFAM" id="SSF52540">
    <property type="entry name" value="P-loop containing nucleoside triphosphate hydrolases"/>
    <property type="match status" value="1"/>
</dbReference>
<dbReference type="InterPro" id="IPR012693">
    <property type="entry name" value="ABC_transpr_PhnC"/>
</dbReference>
<dbReference type="InterPro" id="IPR003593">
    <property type="entry name" value="AAA+_ATPase"/>
</dbReference>
<evidence type="ECO:0000256" key="7">
    <source>
        <dbReference type="ARBA" id="ARBA00022967"/>
    </source>
</evidence>
<organism evidence="10">
    <name type="scientific">Cyprideis torosa</name>
    <dbReference type="NCBI Taxonomy" id="163714"/>
    <lineage>
        <taxon>Eukaryota</taxon>
        <taxon>Metazoa</taxon>
        <taxon>Ecdysozoa</taxon>
        <taxon>Arthropoda</taxon>
        <taxon>Crustacea</taxon>
        <taxon>Oligostraca</taxon>
        <taxon>Ostracoda</taxon>
        <taxon>Podocopa</taxon>
        <taxon>Podocopida</taxon>
        <taxon>Cytherocopina</taxon>
        <taxon>Cytheroidea</taxon>
        <taxon>Cytherideidae</taxon>
        <taxon>Cyprideis</taxon>
    </lineage>
</organism>
<evidence type="ECO:0000256" key="3">
    <source>
        <dbReference type="ARBA" id="ARBA00022475"/>
    </source>
</evidence>
<evidence type="ECO:0000256" key="2">
    <source>
        <dbReference type="ARBA" id="ARBA00022448"/>
    </source>
</evidence>
<dbReference type="OrthoDB" id="7429767at2759"/>
<dbReference type="InterPro" id="IPR017871">
    <property type="entry name" value="ABC_transporter-like_CS"/>
</dbReference>
<dbReference type="EMBL" id="OB663695">
    <property type="protein sequence ID" value="CAD7231615.1"/>
    <property type="molecule type" value="Genomic_DNA"/>
</dbReference>
<dbReference type="PROSITE" id="PS00211">
    <property type="entry name" value="ABC_TRANSPORTER_1"/>
    <property type="match status" value="1"/>
</dbReference>
<dbReference type="GO" id="GO:0005524">
    <property type="term" value="F:ATP binding"/>
    <property type="evidence" value="ECO:0007669"/>
    <property type="project" value="UniProtKB-KW"/>
</dbReference>
<dbReference type="InterPro" id="IPR027417">
    <property type="entry name" value="P-loop_NTPase"/>
</dbReference>
<evidence type="ECO:0000313" key="10">
    <source>
        <dbReference type="EMBL" id="CAD7231615.1"/>
    </source>
</evidence>
<dbReference type="Pfam" id="PF00005">
    <property type="entry name" value="ABC_tran"/>
    <property type="match status" value="1"/>
</dbReference>
<sequence length="568" mass="62009">MPNNLSHSEVGAKRRSLRLEHLHKEYVPGKPVLRDISFTVSGKESVAIIGPSGTGKSTLIRCVNKLIPPTSGSIFISGQNITKLQGKELRQARRKVGMVFQEFNLVERLSVMENVLSGRLGYVSSLRAWLRKYPQQDIDRAFSLLDSVGLVDFYRQRADALSGGQRQRVGIARAIMQSPHVLLADEPTSSLDPKTSVEIMELLVSLSEEHEIPLVINIHDVELAKRFTSRVIGISKGGIVYDGLPGSLKRENLKEIYGGFIGKLFAEAIEEISLKPLEALRATGAPFLSVILYAVLPQVSNRFIGFSSYQLDANIRNSTMVGIVGAGGIGAALSVSMKTVQIIPEFLYDAPTQVADLLSRMWPLDLAYYPQGIHHAMMETLHIASLGTLLAIVMAIPVGILAANNIVHFPLFNWLAKLVLVSSRSVNSLVWALLFVAVFGPGALAGTVCIGFRSVGFVGKLFAEALEEANPGPIEALRAASAPWPSIFLKGFWPQVAPAFWGIFLFRWDINVRESAVIGLVGAGGIGMVLDTALNLFQWDRVSVVLLSIFVVVIVAELLVTNIRKRII</sequence>
<dbReference type="GO" id="GO:0016887">
    <property type="term" value="F:ATP hydrolysis activity"/>
    <property type="evidence" value="ECO:0007669"/>
    <property type="project" value="InterPro"/>
</dbReference>
<comment type="subcellular location">
    <subcellularLocation>
        <location evidence="1">Cell membrane</location>
        <topology evidence="1">Multi-pass membrane protein</topology>
    </subcellularLocation>
</comment>
<name>A0A7R8WIP3_9CRUS</name>
<dbReference type="InterPro" id="IPR003439">
    <property type="entry name" value="ABC_transporter-like_ATP-bd"/>
</dbReference>
<dbReference type="GO" id="GO:0015416">
    <property type="term" value="F:ABC-type phosphonate transporter activity"/>
    <property type="evidence" value="ECO:0007669"/>
    <property type="project" value="InterPro"/>
</dbReference>
<dbReference type="InterPro" id="IPR005769">
    <property type="entry name" value="PhnE/PtxC"/>
</dbReference>
<dbReference type="CDD" id="cd06261">
    <property type="entry name" value="TM_PBP2"/>
    <property type="match status" value="1"/>
</dbReference>
<dbReference type="Gene3D" id="1.10.3720.10">
    <property type="entry name" value="MetI-like"/>
    <property type="match status" value="2"/>
</dbReference>
<evidence type="ECO:0000256" key="1">
    <source>
        <dbReference type="ARBA" id="ARBA00004651"/>
    </source>
</evidence>
<keyword evidence="3" id="KW-1003">Cell membrane</keyword>
<dbReference type="SMART" id="SM00382">
    <property type="entry name" value="AAA"/>
    <property type="match status" value="1"/>
</dbReference>
<dbReference type="InterPro" id="IPR035906">
    <property type="entry name" value="MetI-like_sf"/>
</dbReference>
<keyword evidence="7" id="KW-1278">Translocase</keyword>
<evidence type="ECO:0000256" key="6">
    <source>
        <dbReference type="ARBA" id="ARBA00022840"/>
    </source>
</evidence>
<keyword evidence="9" id="KW-0472">Membrane</keyword>
<dbReference type="GO" id="GO:0005886">
    <property type="term" value="C:plasma membrane"/>
    <property type="evidence" value="ECO:0007669"/>
    <property type="project" value="UniProtKB-SubCell"/>
</dbReference>
<dbReference type="SUPFAM" id="SSF161098">
    <property type="entry name" value="MetI-like"/>
    <property type="match status" value="2"/>
</dbReference>
<proteinExistence type="predicted"/>
<keyword evidence="5" id="KW-0547">Nucleotide-binding</keyword>
<dbReference type="AlphaFoldDB" id="A0A7R8WIP3"/>
<evidence type="ECO:0000256" key="8">
    <source>
        <dbReference type="ARBA" id="ARBA00022989"/>
    </source>
</evidence>
<reference evidence="10" key="1">
    <citation type="submission" date="2020-11" db="EMBL/GenBank/DDBJ databases">
        <authorList>
            <person name="Tran Van P."/>
        </authorList>
    </citation>
    <scope>NUCLEOTIDE SEQUENCE</scope>
</reference>
<dbReference type="PROSITE" id="PS50893">
    <property type="entry name" value="ABC_TRANSPORTER_2"/>
    <property type="match status" value="1"/>
</dbReference>
<dbReference type="Gene3D" id="3.40.50.300">
    <property type="entry name" value="P-loop containing nucleotide triphosphate hydrolases"/>
    <property type="match status" value="1"/>
</dbReference>
<accession>A0A7R8WIP3</accession>
<dbReference type="Pfam" id="PF00528">
    <property type="entry name" value="BPD_transp_1"/>
    <property type="match status" value="1"/>
</dbReference>
<dbReference type="NCBIfam" id="TIGR02315">
    <property type="entry name" value="ABC_phnC"/>
    <property type="match status" value="1"/>
</dbReference>
<evidence type="ECO:0000256" key="5">
    <source>
        <dbReference type="ARBA" id="ARBA00022741"/>
    </source>
</evidence>
<dbReference type="InterPro" id="IPR000515">
    <property type="entry name" value="MetI-like"/>
</dbReference>
<dbReference type="NCBIfam" id="TIGR01097">
    <property type="entry name" value="PhnE"/>
    <property type="match status" value="1"/>
</dbReference>
<keyword evidence="6" id="KW-0067">ATP-binding</keyword>
<dbReference type="CDD" id="cd03256">
    <property type="entry name" value="ABC_PhnC_transporter"/>
    <property type="match status" value="1"/>
</dbReference>
<protein>
    <submittedName>
        <fullName evidence="10">Uncharacterized protein</fullName>
    </submittedName>
</protein>
<keyword evidence="4" id="KW-0812">Transmembrane</keyword>
<keyword evidence="2" id="KW-0813">Transport</keyword>
<dbReference type="PROSITE" id="PS50928">
    <property type="entry name" value="ABC_TM1"/>
    <property type="match status" value="1"/>
</dbReference>
<keyword evidence="8" id="KW-1133">Transmembrane helix</keyword>
<evidence type="ECO:0000256" key="4">
    <source>
        <dbReference type="ARBA" id="ARBA00022692"/>
    </source>
</evidence>
<dbReference type="PANTHER" id="PTHR30043">
    <property type="entry name" value="PHOSPHONATES TRANSPORT SYSTEM PERMEASE PROTEIN"/>
    <property type="match status" value="1"/>
</dbReference>
<gene>
    <name evidence="10" type="ORF">CTOB1V02_LOCUS9462</name>
</gene>
<dbReference type="PANTHER" id="PTHR30043:SF1">
    <property type="entry name" value="ABC TRANSPORT SYSTEM PERMEASE PROTEIN P69"/>
    <property type="match status" value="1"/>
</dbReference>